<accession>A0AA39NL42</accession>
<evidence type="ECO:0000313" key="1">
    <source>
        <dbReference type="EMBL" id="KAK0467635.1"/>
    </source>
</evidence>
<name>A0AA39NL42_9AGAR</name>
<protein>
    <submittedName>
        <fullName evidence="1">Uncharacterized protein</fullName>
    </submittedName>
</protein>
<dbReference type="AlphaFoldDB" id="A0AA39NL42"/>
<dbReference type="Proteomes" id="UP001175227">
    <property type="component" value="Unassembled WGS sequence"/>
</dbReference>
<comment type="caution">
    <text evidence="1">The sequence shown here is derived from an EMBL/GenBank/DDBJ whole genome shotgun (WGS) entry which is preliminary data.</text>
</comment>
<organism evidence="1 2">
    <name type="scientific">Armillaria novae-zelandiae</name>
    <dbReference type="NCBI Taxonomy" id="153914"/>
    <lineage>
        <taxon>Eukaryota</taxon>
        <taxon>Fungi</taxon>
        <taxon>Dikarya</taxon>
        <taxon>Basidiomycota</taxon>
        <taxon>Agaricomycotina</taxon>
        <taxon>Agaricomycetes</taxon>
        <taxon>Agaricomycetidae</taxon>
        <taxon>Agaricales</taxon>
        <taxon>Marasmiineae</taxon>
        <taxon>Physalacriaceae</taxon>
        <taxon>Armillaria</taxon>
    </lineage>
</organism>
<sequence length="150" mass="17036">MARPTASPWGPCSSSMMTMTMCHRLRHFPPPVGVSAFSPGQRHRANHFCSRCLCSRLHSPTPATSCYPPHPVPTSNRRLYDHFYPNLCRILTNDDPQGPPSLCLPPPLHAQVLWVNVPKKRYSVAPSSYPCHFPLKRSSMRKLFHHPTDR</sequence>
<dbReference type="EMBL" id="JAUEPR010000072">
    <property type="protein sequence ID" value="KAK0467635.1"/>
    <property type="molecule type" value="Genomic_DNA"/>
</dbReference>
<keyword evidence="2" id="KW-1185">Reference proteome</keyword>
<proteinExistence type="predicted"/>
<evidence type="ECO:0000313" key="2">
    <source>
        <dbReference type="Proteomes" id="UP001175227"/>
    </source>
</evidence>
<gene>
    <name evidence="1" type="ORF">IW261DRAFT_1518638</name>
</gene>
<reference evidence="1" key="1">
    <citation type="submission" date="2023-06" db="EMBL/GenBank/DDBJ databases">
        <authorList>
            <consortium name="Lawrence Berkeley National Laboratory"/>
            <person name="Ahrendt S."/>
            <person name="Sahu N."/>
            <person name="Indic B."/>
            <person name="Wong-Bajracharya J."/>
            <person name="Merenyi Z."/>
            <person name="Ke H.-M."/>
            <person name="Monk M."/>
            <person name="Kocsube S."/>
            <person name="Drula E."/>
            <person name="Lipzen A."/>
            <person name="Balint B."/>
            <person name="Henrissat B."/>
            <person name="Andreopoulos B."/>
            <person name="Martin F.M."/>
            <person name="Harder C.B."/>
            <person name="Rigling D."/>
            <person name="Ford K.L."/>
            <person name="Foster G.D."/>
            <person name="Pangilinan J."/>
            <person name="Papanicolaou A."/>
            <person name="Barry K."/>
            <person name="LaButti K."/>
            <person name="Viragh M."/>
            <person name="Koriabine M."/>
            <person name="Yan M."/>
            <person name="Riley R."/>
            <person name="Champramary S."/>
            <person name="Plett K.L."/>
            <person name="Tsai I.J."/>
            <person name="Slot J."/>
            <person name="Sipos G."/>
            <person name="Plett J."/>
            <person name="Nagy L.G."/>
            <person name="Grigoriev I.V."/>
        </authorList>
    </citation>
    <scope>NUCLEOTIDE SEQUENCE</scope>
    <source>
        <strain evidence="1">ICMP 16352</strain>
    </source>
</reference>